<dbReference type="Proteomes" id="UP000596661">
    <property type="component" value="Chromosome 3"/>
</dbReference>
<dbReference type="OMA" id="RSTYARI"/>
<dbReference type="GO" id="GO:0008270">
    <property type="term" value="F:zinc ion binding"/>
    <property type="evidence" value="ECO:0007669"/>
    <property type="project" value="InterPro"/>
</dbReference>
<evidence type="ECO:0000259" key="2">
    <source>
        <dbReference type="Pfam" id="PF14111"/>
    </source>
</evidence>
<name>A0A803P6D8_CANSA</name>
<dbReference type="InterPro" id="IPR040256">
    <property type="entry name" value="At4g02000-like"/>
</dbReference>
<protein>
    <recommendedName>
        <fullName evidence="2">DUF4283 domain-containing protein</fullName>
    </recommendedName>
</protein>
<dbReference type="AlphaFoldDB" id="A0A803P6D8"/>
<dbReference type="Gramene" id="evm.model.03.1713">
    <property type="protein sequence ID" value="cds.evm.model.03.1713"/>
    <property type="gene ID" value="evm.TU.03.1713"/>
</dbReference>
<keyword evidence="4" id="KW-1185">Reference proteome</keyword>
<feature type="region of interest" description="Disordered" evidence="1">
    <location>
        <begin position="1"/>
        <end position="31"/>
    </location>
</feature>
<dbReference type="PANTHER" id="PTHR31286:SF165">
    <property type="entry name" value="DUF4283 DOMAIN-CONTAINING PROTEIN"/>
    <property type="match status" value="1"/>
</dbReference>
<feature type="domain" description="DUF4283" evidence="2">
    <location>
        <begin position="80"/>
        <end position="153"/>
    </location>
</feature>
<dbReference type="Pfam" id="PF14111">
    <property type="entry name" value="DUF4283"/>
    <property type="match status" value="1"/>
</dbReference>
<dbReference type="PANTHER" id="PTHR31286">
    <property type="entry name" value="GLYCINE-RICH CELL WALL STRUCTURAL PROTEIN 1.8-LIKE"/>
    <property type="match status" value="1"/>
</dbReference>
<dbReference type="InterPro" id="IPR036875">
    <property type="entry name" value="Znf_CCHC_sf"/>
</dbReference>
<feature type="compositionally biased region" description="Basic residues" evidence="1">
    <location>
        <begin position="1"/>
        <end position="24"/>
    </location>
</feature>
<dbReference type="SUPFAM" id="SSF57756">
    <property type="entry name" value="Retrovirus zinc finger-like domains"/>
    <property type="match status" value="1"/>
</dbReference>
<sequence length="269" mass="30616">MARTRSRAQGKMKSRPSNKGKRKGVQLETEDTCAGTGLEKGEVNELVLSEEEMIDTDTPLIDGVQEPLSPGASLKIIQRPSIVCYVLGVNPPLQIMEGFAKRMWGDKLDRVKLLSYGIYIIRFNNEEFRDQVLNGGFIFFNRRSVIMKPWNPNDTFSKEDVTRVPIWIQLEGLELKYWGEKSLFKIVGQMGKPIMVDAITKERERLSYPRILIEVSMDKKLPEMLEFEDEQGWNSSIGVKYEWKPSICTHCSGLGHIADDCRKGKVGKA</sequence>
<organism evidence="3 4">
    <name type="scientific">Cannabis sativa</name>
    <name type="common">Hemp</name>
    <name type="synonym">Marijuana</name>
    <dbReference type="NCBI Taxonomy" id="3483"/>
    <lineage>
        <taxon>Eukaryota</taxon>
        <taxon>Viridiplantae</taxon>
        <taxon>Streptophyta</taxon>
        <taxon>Embryophyta</taxon>
        <taxon>Tracheophyta</taxon>
        <taxon>Spermatophyta</taxon>
        <taxon>Magnoliopsida</taxon>
        <taxon>eudicotyledons</taxon>
        <taxon>Gunneridae</taxon>
        <taxon>Pentapetalae</taxon>
        <taxon>rosids</taxon>
        <taxon>fabids</taxon>
        <taxon>Rosales</taxon>
        <taxon>Cannabaceae</taxon>
        <taxon>Cannabis</taxon>
    </lineage>
</organism>
<accession>A0A803P6D8</accession>
<reference evidence="3" key="1">
    <citation type="submission" date="2018-11" db="EMBL/GenBank/DDBJ databases">
        <authorList>
            <person name="Grassa J C."/>
        </authorList>
    </citation>
    <scope>NUCLEOTIDE SEQUENCE [LARGE SCALE GENOMIC DNA]</scope>
</reference>
<dbReference type="EnsemblPlants" id="evm.model.03.1713">
    <property type="protein sequence ID" value="cds.evm.model.03.1713"/>
    <property type="gene ID" value="evm.TU.03.1713"/>
</dbReference>
<evidence type="ECO:0000313" key="3">
    <source>
        <dbReference type="EnsemblPlants" id="cds.evm.model.03.1713"/>
    </source>
</evidence>
<dbReference type="EMBL" id="UZAU01000330">
    <property type="status" value="NOT_ANNOTATED_CDS"/>
    <property type="molecule type" value="Genomic_DNA"/>
</dbReference>
<reference evidence="3" key="2">
    <citation type="submission" date="2021-03" db="UniProtKB">
        <authorList>
            <consortium name="EnsemblPlants"/>
        </authorList>
    </citation>
    <scope>IDENTIFICATION</scope>
</reference>
<dbReference type="GO" id="GO:0003676">
    <property type="term" value="F:nucleic acid binding"/>
    <property type="evidence" value="ECO:0007669"/>
    <property type="project" value="InterPro"/>
</dbReference>
<evidence type="ECO:0000256" key="1">
    <source>
        <dbReference type="SAM" id="MobiDB-lite"/>
    </source>
</evidence>
<proteinExistence type="predicted"/>
<evidence type="ECO:0000313" key="4">
    <source>
        <dbReference type="Proteomes" id="UP000596661"/>
    </source>
</evidence>
<dbReference type="InterPro" id="IPR025558">
    <property type="entry name" value="DUF4283"/>
</dbReference>